<dbReference type="GO" id="GO:0005524">
    <property type="term" value="F:ATP binding"/>
    <property type="evidence" value="ECO:0007669"/>
    <property type="project" value="UniProtKB-KW"/>
</dbReference>
<dbReference type="InterPro" id="IPR018149">
    <property type="entry name" value="Lys-tRNA-synth_II_C"/>
</dbReference>
<dbReference type="GO" id="GO:0006430">
    <property type="term" value="P:lysyl-tRNA aminoacylation"/>
    <property type="evidence" value="ECO:0007669"/>
    <property type="project" value="InterPro"/>
</dbReference>
<evidence type="ECO:0000256" key="2">
    <source>
        <dbReference type="ARBA" id="ARBA00022598"/>
    </source>
</evidence>
<dbReference type="InterPro" id="IPR006195">
    <property type="entry name" value="aa-tRNA-synth_II"/>
</dbReference>
<keyword evidence="8" id="KW-0460">Magnesium</keyword>
<dbReference type="SMART" id="SM00873">
    <property type="entry name" value="B3_4"/>
    <property type="match status" value="1"/>
</dbReference>
<dbReference type="EMBL" id="PCSR01000109">
    <property type="protein sequence ID" value="PIP52771.1"/>
    <property type="molecule type" value="Genomic_DNA"/>
</dbReference>
<dbReference type="InterPro" id="IPR005146">
    <property type="entry name" value="B3/B4_tRNA-bd"/>
</dbReference>
<dbReference type="NCBIfam" id="TIGR00499">
    <property type="entry name" value="lysS_bact"/>
    <property type="match status" value="1"/>
</dbReference>
<evidence type="ECO:0000256" key="7">
    <source>
        <dbReference type="ARBA" id="ARBA00048573"/>
    </source>
</evidence>
<dbReference type="CDD" id="cd04322">
    <property type="entry name" value="LysRS_N"/>
    <property type="match status" value="1"/>
</dbReference>
<evidence type="ECO:0000256" key="3">
    <source>
        <dbReference type="ARBA" id="ARBA00022723"/>
    </source>
</evidence>
<evidence type="ECO:0000256" key="4">
    <source>
        <dbReference type="ARBA" id="ARBA00022741"/>
    </source>
</evidence>
<gene>
    <name evidence="10" type="primary">lysS</name>
    <name evidence="10" type="ORF">COX08_04610</name>
</gene>
<evidence type="ECO:0000256" key="8">
    <source>
        <dbReference type="RuleBase" id="RU000336"/>
    </source>
</evidence>
<dbReference type="PROSITE" id="PS50862">
    <property type="entry name" value="AA_TRNA_LIGASE_II"/>
    <property type="match status" value="1"/>
</dbReference>
<dbReference type="InterPro" id="IPR020825">
    <property type="entry name" value="Phe-tRNA_synthase-like_B3/B4"/>
</dbReference>
<organism evidence="10 11">
    <name type="scientific">Candidatus Beckwithbacteria bacterium CG23_combo_of_CG06-09_8_20_14_all_34_8</name>
    <dbReference type="NCBI Taxonomy" id="1974497"/>
    <lineage>
        <taxon>Bacteria</taxon>
        <taxon>Candidatus Beckwithiibacteriota</taxon>
    </lineage>
</organism>
<dbReference type="Gene3D" id="3.50.40.10">
    <property type="entry name" value="Phenylalanyl-trna Synthetase, Chain B, domain 3"/>
    <property type="match status" value="1"/>
</dbReference>
<dbReference type="Pfam" id="PF01336">
    <property type="entry name" value="tRNA_anti-codon"/>
    <property type="match status" value="1"/>
</dbReference>
<name>A0A2H0B565_9BACT</name>
<dbReference type="InterPro" id="IPR045864">
    <property type="entry name" value="aa-tRNA-synth_II/BPL/LPL"/>
</dbReference>
<keyword evidence="2 10" id="KW-0436">Ligase</keyword>
<evidence type="ECO:0000256" key="6">
    <source>
        <dbReference type="ARBA" id="ARBA00023146"/>
    </source>
</evidence>
<dbReference type="Gene3D" id="2.40.50.140">
    <property type="entry name" value="Nucleic acid-binding proteins"/>
    <property type="match status" value="1"/>
</dbReference>
<dbReference type="Gene3D" id="3.30.930.10">
    <property type="entry name" value="Bira Bifunctional Protein, Domain 2"/>
    <property type="match status" value="1"/>
</dbReference>
<dbReference type="InterPro" id="IPR012340">
    <property type="entry name" value="NA-bd_OB-fold"/>
</dbReference>
<keyword evidence="3 8" id="KW-0479">Metal-binding</keyword>
<dbReference type="Proteomes" id="UP000229459">
    <property type="component" value="Unassembled WGS sequence"/>
</dbReference>
<dbReference type="GO" id="GO:0005829">
    <property type="term" value="C:cytosol"/>
    <property type="evidence" value="ECO:0007669"/>
    <property type="project" value="TreeGrafter"/>
</dbReference>
<evidence type="ECO:0000313" key="10">
    <source>
        <dbReference type="EMBL" id="PIP52771.1"/>
    </source>
</evidence>
<dbReference type="InterPro" id="IPR004365">
    <property type="entry name" value="NA-bd_OB_tRNA"/>
</dbReference>
<dbReference type="GO" id="GO:0046872">
    <property type="term" value="F:metal ion binding"/>
    <property type="evidence" value="ECO:0007669"/>
    <property type="project" value="UniProtKB-KW"/>
</dbReference>
<keyword evidence="4" id="KW-0547">Nucleotide-binding</keyword>
<dbReference type="EC" id="6.1.1.6" evidence="1 8"/>
<keyword evidence="6" id="KW-0030">Aminoacyl-tRNA synthetase</keyword>
<keyword evidence="5" id="KW-0067">ATP-binding</keyword>
<dbReference type="PRINTS" id="PR00982">
    <property type="entry name" value="TRNASYNTHLYS"/>
</dbReference>
<dbReference type="GO" id="GO:0004826">
    <property type="term" value="F:phenylalanine-tRNA ligase activity"/>
    <property type="evidence" value="ECO:0007669"/>
    <property type="project" value="InterPro"/>
</dbReference>
<accession>A0A2H0B565</accession>
<dbReference type="AlphaFoldDB" id="A0A2H0B565"/>
<dbReference type="Pfam" id="PF03483">
    <property type="entry name" value="B3_4"/>
    <property type="match status" value="1"/>
</dbReference>
<dbReference type="InterPro" id="IPR044136">
    <property type="entry name" value="Lys-tRNA-ligase_II_N"/>
</dbReference>
<feature type="domain" description="Aminoacyl-transfer RNA synthetases class-II family profile" evidence="9">
    <location>
        <begin position="106"/>
        <end position="422"/>
    </location>
</feature>
<dbReference type="PANTHER" id="PTHR42918:SF15">
    <property type="entry name" value="LYSINE--TRNA LIGASE, CHLOROPLASTIC_MITOCHONDRIAL"/>
    <property type="match status" value="1"/>
</dbReference>
<comment type="cofactor">
    <cofactor evidence="8">
        <name>Mg(2+)</name>
        <dbReference type="ChEBI" id="CHEBI:18420"/>
    </cofactor>
    <text evidence="8">Binds 3 Mg(2+) ions per subunit.</text>
</comment>
<dbReference type="GO" id="GO:0004824">
    <property type="term" value="F:lysine-tRNA ligase activity"/>
    <property type="evidence" value="ECO:0007669"/>
    <property type="project" value="UniProtKB-EC"/>
</dbReference>
<dbReference type="InterPro" id="IPR004364">
    <property type="entry name" value="Aa-tRNA-synt_II"/>
</dbReference>
<dbReference type="SUPFAM" id="SSF50249">
    <property type="entry name" value="Nucleic acid-binding proteins"/>
    <property type="match status" value="1"/>
</dbReference>
<evidence type="ECO:0000259" key="9">
    <source>
        <dbReference type="PROSITE" id="PS50862"/>
    </source>
</evidence>
<dbReference type="Pfam" id="PF00152">
    <property type="entry name" value="tRNA-synt_2"/>
    <property type="match status" value="1"/>
</dbReference>
<reference evidence="10 11" key="1">
    <citation type="submission" date="2017-09" db="EMBL/GenBank/DDBJ databases">
        <title>Depth-based differentiation of microbial function through sediment-hosted aquifers and enrichment of novel symbionts in the deep terrestrial subsurface.</title>
        <authorList>
            <person name="Probst A.J."/>
            <person name="Ladd B."/>
            <person name="Jarett J.K."/>
            <person name="Geller-Mcgrath D.E."/>
            <person name="Sieber C.M."/>
            <person name="Emerson J.B."/>
            <person name="Anantharaman K."/>
            <person name="Thomas B.C."/>
            <person name="Malmstrom R."/>
            <person name="Stieglmeier M."/>
            <person name="Klingl A."/>
            <person name="Woyke T."/>
            <person name="Ryan C.M."/>
            <person name="Banfield J.F."/>
        </authorList>
    </citation>
    <scope>NUCLEOTIDE SEQUENCE [LARGE SCALE GENOMIC DNA]</scope>
    <source>
        <strain evidence="10">CG23_combo_of_CG06-09_8_20_14_all_34_8</strain>
    </source>
</reference>
<dbReference type="InterPro" id="IPR002313">
    <property type="entry name" value="Lys-tRNA-ligase_II"/>
</dbReference>
<evidence type="ECO:0000256" key="1">
    <source>
        <dbReference type="ARBA" id="ARBA00013166"/>
    </source>
</evidence>
<dbReference type="NCBIfam" id="NF001756">
    <property type="entry name" value="PRK00484.1"/>
    <property type="match status" value="1"/>
</dbReference>
<dbReference type="SUPFAM" id="SSF56037">
    <property type="entry name" value="PheT/TilS domain"/>
    <property type="match status" value="1"/>
</dbReference>
<comment type="caution">
    <text evidence="10">The sequence shown here is derived from an EMBL/GenBank/DDBJ whole genome shotgun (WGS) entry which is preliminary data.</text>
</comment>
<dbReference type="SUPFAM" id="SSF55681">
    <property type="entry name" value="Class II aaRS and biotin synthetases"/>
    <property type="match status" value="1"/>
</dbReference>
<protein>
    <recommendedName>
        <fullName evidence="1 8">Lysine--tRNA ligase</fullName>
        <ecNumber evidence="1 8">6.1.1.6</ecNumber>
    </recommendedName>
</protein>
<comment type="catalytic activity">
    <reaction evidence="7 8">
        <text>tRNA(Lys) + L-lysine + ATP = L-lysyl-tRNA(Lys) + AMP + diphosphate</text>
        <dbReference type="Rhea" id="RHEA:20792"/>
        <dbReference type="Rhea" id="RHEA-COMP:9696"/>
        <dbReference type="Rhea" id="RHEA-COMP:9697"/>
        <dbReference type="ChEBI" id="CHEBI:30616"/>
        <dbReference type="ChEBI" id="CHEBI:32551"/>
        <dbReference type="ChEBI" id="CHEBI:33019"/>
        <dbReference type="ChEBI" id="CHEBI:78442"/>
        <dbReference type="ChEBI" id="CHEBI:78529"/>
        <dbReference type="ChEBI" id="CHEBI:456215"/>
        <dbReference type="EC" id="6.1.1.6"/>
    </reaction>
</comment>
<evidence type="ECO:0000256" key="5">
    <source>
        <dbReference type="ARBA" id="ARBA00022840"/>
    </source>
</evidence>
<proteinExistence type="predicted"/>
<dbReference type="GO" id="GO:0000049">
    <property type="term" value="F:tRNA binding"/>
    <property type="evidence" value="ECO:0007669"/>
    <property type="project" value="TreeGrafter"/>
</dbReference>
<feature type="non-terminal residue" evidence="10">
    <location>
        <position position="1"/>
    </location>
</feature>
<dbReference type="PANTHER" id="PTHR42918">
    <property type="entry name" value="LYSYL-TRNA SYNTHETASE"/>
    <property type="match status" value="1"/>
</dbReference>
<evidence type="ECO:0000313" key="11">
    <source>
        <dbReference type="Proteomes" id="UP000229459"/>
    </source>
</evidence>
<sequence length="673" mass="77263">GNLYFLDLEDPSSKIQTMLRKDLVSDTIFTLVKLLDIGDFVSIQGKVITSKTGETTVEASDLQIVTKSLRPLPDSWYGLKDVEERYRHRYIDMILNQEVREKIINRSKVVQKIREFLLQEGFLEVETPILEITASGALANPFLTHIKAYDMDLYLRICMGELWQKKLMVAGFEKTFEIGRAFRNEGVDREHNPEFTMMEYYYGYADYLKNMEMQERLMGFVVKEVTGDYKVKIDDQEINFQPPYSRKTFAQLIKEATNIDIDSFTDLKTMQKGMTDYGLKIDPKWGRGHLVDEFYKEYVRPNLIQPVFVTHHPRDLKPLAKADPNNPEYTQSFQLLANGFELSNNYSELNDPIDQAERFAKQSELDQAGDDETMTSDSEFVEALEYGMPPVSGTGIGIDRFVALITNSHHIREVIAFPLMKPKTSQFVIRQTKPSDQNYYPIIKDNPYFRISDSIKEKYPSVSVGLAIVRGVKIVKNNEQLSKQIEKELEMYAGLSRQQIGDFKEIASYRQMYHEMGVDWHSRMPSPEALLKRIIEGKGLYNINVCVDAYNLIVMRHRVSCGAFDLSKFDFPTELTIGLGGEKIDLLGKDGITDIKQSEVFYQDKSGPYNLDFNYRDAVRTAVTESTKDILINVDGVYDVTRSHVERTLKETLEIITKYCGGEIELAGIVIAK</sequence>